<sequence length="38" mass="4344">MPSFRRRPESSGFDQYAAGFVRALHGLFLLTGYRRSPV</sequence>
<evidence type="ECO:0000313" key="1">
    <source>
        <dbReference type="EMBL" id="BCK86846.1"/>
    </source>
</evidence>
<gene>
    <name evidence="1" type="ORF">MIZ01_0612</name>
</gene>
<name>A0AAN1X8F3_9PROT</name>
<organism evidence="1 2">
    <name type="scientific">Sideroxyarcus emersonii</name>
    <dbReference type="NCBI Taxonomy" id="2764705"/>
    <lineage>
        <taxon>Bacteria</taxon>
        <taxon>Pseudomonadati</taxon>
        <taxon>Pseudomonadota</taxon>
        <taxon>Betaproteobacteria</taxon>
        <taxon>Nitrosomonadales</taxon>
        <taxon>Gallionellaceae</taxon>
        <taxon>Sideroxyarcus</taxon>
    </lineage>
</organism>
<dbReference type="EMBL" id="AP023423">
    <property type="protein sequence ID" value="BCK86846.1"/>
    <property type="molecule type" value="Genomic_DNA"/>
</dbReference>
<protein>
    <submittedName>
        <fullName evidence="1">Uncharacterized protein</fullName>
    </submittedName>
</protein>
<proteinExistence type="predicted"/>
<accession>A0AAN1X8F3</accession>
<dbReference type="AlphaFoldDB" id="A0AAN1X8F3"/>
<dbReference type="Proteomes" id="UP001320326">
    <property type="component" value="Chromosome"/>
</dbReference>
<dbReference type="KEGG" id="seme:MIZ01_0612"/>
<evidence type="ECO:0000313" key="2">
    <source>
        <dbReference type="Proteomes" id="UP001320326"/>
    </source>
</evidence>
<keyword evidence="2" id="KW-1185">Reference proteome</keyword>
<reference evidence="1 2" key="1">
    <citation type="journal article" date="2022" name="Int. J. Syst. Evol. Microbiol.">
        <title>&lt;i&gt;Sideroxyarcus emersonii&lt;/i&gt; gen. nov. sp. nov., a neutrophilic, microaerobic iron- and thiosulfate-oxidizing bacterium isolated from iron-rich wetland sediment.</title>
        <authorList>
            <person name="Kato S."/>
            <person name="Itoh T."/>
            <person name="Iino T."/>
            <person name="Ohkuma M."/>
        </authorList>
    </citation>
    <scope>NUCLEOTIDE SEQUENCE [LARGE SCALE GENOMIC DNA]</scope>
    <source>
        <strain evidence="1 2">MIZ01</strain>
    </source>
</reference>